<feature type="region of interest" description="Disordered" evidence="1">
    <location>
        <begin position="1"/>
        <end position="20"/>
    </location>
</feature>
<feature type="compositionally biased region" description="Polar residues" evidence="1">
    <location>
        <begin position="1"/>
        <end position="16"/>
    </location>
</feature>
<name>A0AA38XP86_9EURO</name>
<evidence type="ECO:0000256" key="1">
    <source>
        <dbReference type="SAM" id="MobiDB-lite"/>
    </source>
</evidence>
<proteinExistence type="predicted"/>
<dbReference type="EMBL" id="JAPDRK010000001">
    <property type="protein sequence ID" value="KAJ9616701.1"/>
    <property type="molecule type" value="Genomic_DNA"/>
</dbReference>
<feature type="region of interest" description="Disordered" evidence="1">
    <location>
        <begin position="25"/>
        <end position="46"/>
    </location>
</feature>
<gene>
    <name evidence="2" type="ORF">H2200_000420</name>
</gene>
<organism evidence="2 3">
    <name type="scientific">Cladophialophora chaetospira</name>
    <dbReference type="NCBI Taxonomy" id="386627"/>
    <lineage>
        <taxon>Eukaryota</taxon>
        <taxon>Fungi</taxon>
        <taxon>Dikarya</taxon>
        <taxon>Ascomycota</taxon>
        <taxon>Pezizomycotina</taxon>
        <taxon>Eurotiomycetes</taxon>
        <taxon>Chaetothyriomycetidae</taxon>
        <taxon>Chaetothyriales</taxon>
        <taxon>Herpotrichiellaceae</taxon>
        <taxon>Cladophialophora</taxon>
    </lineage>
</organism>
<dbReference type="AlphaFoldDB" id="A0AA38XP86"/>
<comment type="caution">
    <text evidence="2">The sequence shown here is derived from an EMBL/GenBank/DDBJ whole genome shotgun (WGS) entry which is preliminary data.</text>
</comment>
<protein>
    <submittedName>
        <fullName evidence="2">Uncharacterized protein</fullName>
    </submittedName>
</protein>
<dbReference type="Proteomes" id="UP001172673">
    <property type="component" value="Unassembled WGS sequence"/>
</dbReference>
<accession>A0AA38XP86</accession>
<reference evidence="2" key="1">
    <citation type="submission" date="2022-10" db="EMBL/GenBank/DDBJ databases">
        <title>Culturing micro-colonial fungi from biological soil crusts in the Mojave desert and describing Neophaeococcomyces mojavensis, and introducing the new genera and species Taxawa tesnikishii.</title>
        <authorList>
            <person name="Kurbessoian T."/>
            <person name="Stajich J.E."/>
        </authorList>
    </citation>
    <scope>NUCLEOTIDE SEQUENCE</scope>
    <source>
        <strain evidence="2">TK_41</strain>
    </source>
</reference>
<sequence length="191" mass="21234">MSTSTHITSKGGSFLSTEVVPDRIETQVTADSKDQPQQAADSPSSEIAPTLEVEIEKVIQSLSTETEIKKGIQDLSTEILFKILSGVQDAPSVVCFALTKKRHMNTVLAHFKVKKLSEICPKDVRSHFPPLLEPYTYNILVPTPLTIPWLGWVYNWALPMKYFPLHPQTLDWEKIGVATKMAVKIAGTLDS</sequence>
<evidence type="ECO:0000313" key="3">
    <source>
        <dbReference type="Proteomes" id="UP001172673"/>
    </source>
</evidence>
<evidence type="ECO:0000313" key="2">
    <source>
        <dbReference type="EMBL" id="KAJ9616701.1"/>
    </source>
</evidence>
<feature type="compositionally biased region" description="Polar residues" evidence="1">
    <location>
        <begin position="26"/>
        <end position="46"/>
    </location>
</feature>
<keyword evidence="3" id="KW-1185">Reference proteome</keyword>